<gene>
    <name evidence="1" type="ORF">LEMA_P064260.1</name>
</gene>
<dbReference type="AlphaFoldDB" id="E4ZG80"/>
<dbReference type="InParanoid" id="E4ZG80"/>
<keyword evidence="2" id="KW-1185">Reference proteome</keyword>
<dbReference type="Proteomes" id="UP000002668">
    <property type="component" value="Genome"/>
</dbReference>
<sequence length="201" mass="22318">MSLTIPPSALCPLPSALCPLPFALCPLPFALCPLPFCLLLPWQAAPQGLVCLTHAARSILTFVSYRTGPTTIEDQWDNSLAHATKYWYDPTQYHVAWFDRLKGGRSTLDAGRWTLQGSHSLPTQQLRRNTGDRNVDKHKPLQRGFLARLPLSQAMLVPTVASRQIDGCGLLSCQHLIETVKVSVAQPYQMMMMMMMAPSTV</sequence>
<dbReference type="VEuPathDB" id="FungiDB:LEMA_P064260.1"/>
<proteinExistence type="predicted"/>
<organism evidence="1 2">
    <name type="scientific">Leptosphaeria maculans (strain JN3 / isolate v23.1.3 / race Av1-4-5-6-7-8)</name>
    <name type="common">Blackleg fungus</name>
    <name type="synonym">Phoma lingam</name>
    <dbReference type="NCBI Taxonomy" id="985895"/>
    <lineage>
        <taxon>Eukaryota</taxon>
        <taxon>Fungi</taxon>
        <taxon>Dikarya</taxon>
        <taxon>Ascomycota</taxon>
        <taxon>Pezizomycotina</taxon>
        <taxon>Dothideomycetes</taxon>
        <taxon>Pleosporomycetidae</taxon>
        <taxon>Pleosporales</taxon>
        <taxon>Pleosporineae</taxon>
        <taxon>Leptosphaeriaceae</taxon>
        <taxon>Plenodomus</taxon>
        <taxon>Plenodomus lingam/Leptosphaeria maculans species complex</taxon>
    </lineage>
</organism>
<dbReference type="HOGENOM" id="CLU_1360619_0_0_1"/>
<name>E4ZG80_LEPMJ</name>
<reference evidence="2" key="1">
    <citation type="journal article" date="2011" name="Nat. Commun.">
        <title>Effector diversification within compartments of the Leptosphaeria maculans genome affected by Repeat-Induced Point mutations.</title>
        <authorList>
            <person name="Rouxel T."/>
            <person name="Grandaubert J."/>
            <person name="Hane J.K."/>
            <person name="Hoede C."/>
            <person name="van de Wouw A.P."/>
            <person name="Couloux A."/>
            <person name="Dominguez V."/>
            <person name="Anthouard V."/>
            <person name="Bally P."/>
            <person name="Bourras S."/>
            <person name="Cozijnsen A.J."/>
            <person name="Ciuffetti L.M."/>
            <person name="Degrave A."/>
            <person name="Dilmaghani A."/>
            <person name="Duret L."/>
            <person name="Fudal I."/>
            <person name="Goodwin S.B."/>
            <person name="Gout L."/>
            <person name="Glaser N."/>
            <person name="Linglin J."/>
            <person name="Kema G.H.J."/>
            <person name="Lapalu N."/>
            <person name="Lawrence C.B."/>
            <person name="May K."/>
            <person name="Meyer M."/>
            <person name="Ollivier B."/>
            <person name="Poulain J."/>
            <person name="Schoch C.L."/>
            <person name="Simon A."/>
            <person name="Spatafora J.W."/>
            <person name="Stachowiak A."/>
            <person name="Turgeon B.G."/>
            <person name="Tyler B.M."/>
            <person name="Vincent D."/>
            <person name="Weissenbach J."/>
            <person name="Amselem J."/>
            <person name="Quesneville H."/>
            <person name="Oliver R.P."/>
            <person name="Wincker P."/>
            <person name="Balesdent M.-H."/>
            <person name="Howlett B.J."/>
        </authorList>
    </citation>
    <scope>NUCLEOTIDE SEQUENCE [LARGE SCALE GENOMIC DNA]</scope>
    <source>
        <strain evidence="2">JN3 / isolate v23.1.3 / race Av1-4-5-6-7-8</strain>
    </source>
</reference>
<protein>
    <submittedName>
        <fullName evidence="1">Uncharacterized protein</fullName>
    </submittedName>
</protein>
<dbReference type="EMBL" id="FP929064">
    <property type="protein sequence ID" value="CBX90300.1"/>
    <property type="molecule type" value="Genomic_DNA"/>
</dbReference>
<evidence type="ECO:0000313" key="2">
    <source>
        <dbReference type="Proteomes" id="UP000002668"/>
    </source>
</evidence>
<accession>E4ZG80</accession>
<evidence type="ECO:0000313" key="1">
    <source>
        <dbReference type="EMBL" id="CBX90300.1"/>
    </source>
</evidence>